<proteinExistence type="predicted"/>
<organism evidence="2 3">
    <name type="scientific">Saponaria officinalis</name>
    <name type="common">Common soapwort</name>
    <name type="synonym">Lychnis saponaria</name>
    <dbReference type="NCBI Taxonomy" id="3572"/>
    <lineage>
        <taxon>Eukaryota</taxon>
        <taxon>Viridiplantae</taxon>
        <taxon>Streptophyta</taxon>
        <taxon>Embryophyta</taxon>
        <taxon>Tracheophyta</taxon>
        <taxon>Spermatophyta</taxon>
        <taxon>Magnoliopsida</taxon>
        <taxon>eudicotyledons</taxon>
        <taxon>Gunneridae</taxon>
        <taxon>Pentapetalae</taxon>
        <taxon>Caryophyllales</taxon>
        <taxon>Caryophyllaceae</taxon>
        <taxon>Caryophylleae</taxon>
        <taxon>Saponaria</taxon>
    </lineage>
</organism>
<evidence type="ECO:0000313" key="3">
    <source>
        <dbReference type="Proteomes" id="UP001443914"/>
    </source>
</evidence>
<feature type="region of interest" description="Disordered" evidence="1">
    <location>
        <begin position="127"/>
        <end position="199"/>
    </location>
</feature>
<keyword evidence="3" id="KW-1185">Reference proteome</keyword>
<accession>A0AAW1LJJ5</accession>
<sequence>MENIVLKMHFKGACVDVKVDDTDRCVLIDVINDFVDEAEKRGVILPKSPSFKYCYDMRYISLIDDNTLLEMFKRFEGKKTIDIWIGFDVKPSTVLLMARKVRDQSTAGVDEIQPHDLNVLNESNVVEINPNENNPNEPLAVLTSPRRSQRLSQNTEVSKGTQTSQKQSNEPKFKMPKTSAKRKGVYVPKNQKPPAESEVVGNSLVTRGTRVQYDEVEGSSDFEGSYLPSGDDMCEEEEDDLADLDNEDNVIISSLDYIDDGYDPYAQQEWTGDDGGYISQALANGELYDDKEFGSIMLRPWQLFLDKQHFRYVLRDFCIQEGFYVIVHKTYHKRYTADCATANCKLPVEDTC</sequence>
<gene>
    <name evidence="2" type="ORF">RND81_04G085100</name>
</gene>
<feature type="compositionally biased region" description="Low complexity" evidence="1">
    <location>
        <begin position="127"/>
        <end position="138"/>
    </location>
</feature>
<dbReference type="AlphaFoldDB" id="A0AAW1LJJ5"/>
<dbReference type="Proteomes" id="UP001443914">
    <property type="component" value="Unassembled WGS sequence"/>
</dbReference>
<evidence type="ECO:0000256" key="1">
    <source>
        <dbReference type="SAM" id="MobiDB-lite"/>
    </source>
</evidence>
<protein>
    <recommendedName>
        <fullName evidence="4">Transposase MuDR plant domain-containing protein</fullName>
    </recommendedName>
</protein>
<comment type="caution">
    <text evidence="2">The sequence shown here is derived from an EMBL/GenBank/DDBJ whole genome shotgun (WGS) entry which is preliminary data.</text>
</comment>
<name>A0AAW1LJJ5_SAPOF</name>
<feature type="compositionally biased region" description="Polar residues" evidence="1">
    <location>
        <begin position="150"/>
        <end position="170"/>
    </location>
</feature>
<evidence type="ECO:0008006" key="4">
    <source>
        <dbReference type="Google" id="ProtNLM"/>
    </source>
</evidence>
<dbReference type="EMBL" id="JBDFQZ010000004">
    <property type="protein sequence ID" value="KAK9733693.1"/>
    <property type="molecule type" value="Genomic_DNA"/>
</dbReference>
<evidence type="ECO:0000313" key="2">
    <source>
        <dbReference type="EMBL" id="KAK9733693.1"/>
    </source>
</evidence>
<reference evidence="2" key="1">
    <citation type="submission" date="2024-03" db="EMBL/GenBank/DDBJ databases">
        <title>WGS assembly of Saponaria officinalis var. Norfolk2.</title>
        <authorList>
            <person name="Jenkins J."/>
            <person name="Shu S."/>
            <person name="Grimwood J."/>
            <person name="Barry K."/>
            <person name="Goodstein D."/>
            <person name="Schmutz J."/>
            <person name="Leebens-Mack J."/>
            <person name="Osbourn A."/>
        </authorList>
    </citation>
    <scope>NUCLEOTIDE SEQUENCE [LARGE SCALE GENOMIC DNA]</scope>
    <source>
        <strain evidence="2">JIC</strain>
    </source>
</reference>